<evidence type="ECO:0000313" key="4">
    <source>
        <dbReference type="EMBL" id="QOP46452.1"/>
    </source>
</evidence>
<feature type="transmembrane region" description="Helical" evidence="1">
    <location>
        <begin position="14"/>
        <end position="35"/>
    </location>
</feature>
<dbReference type="InterPro" id="IPR000160">
    <property type="entry name" value="GGDEF_dom"/>
</dbReference>
<dbReference type="InterPro" id="IPR001633">
    <property type="entry name" value="EAL_dom"/>
</dbReference>
<dbReference type="EMBL" id="CP041406">
    <property type="protein sequence ID" value="QOP46452.1"/>
    <property type="molecule type" value="Genomic_DNA"/>
</dbReference>
<feature type="domain" description="EAL" evidence="2">
    <location>
        <begin position="409"/>
        <end position="664"/>
    </location>
</feature>
<dbReference type="CDD" id="cd01948">
    <property type="entry name" value="EAL"/>
    <property type="match status" value="1"/>
</dbReference>
<dbReference type="InterPro" id="IPR050706">
    <property type="entry name" value="Cyclic-di-GMP_PDE-like"/>
</dbReference>
<keyword evidence="1" id="KW-0472">Membrane</keyword>
<dbReference type="KEGG" id="spal:FM071_09160"/>
<dbReference type="NCBIfam" id="TIGR00254">
    <property type="entry name" value="GGDEF"/>
    <property type="match status" value="1"/>
</dbReference>
<dbReference type="SMART" id="SM00267">
    <property type="entry name" value="GGDEF"/>
    <property type="match status" value="1"/>
</dbReference>
<dbReference type="SUPFAM" id="SSF141868">
    <property type="entry name" value="EAL domain-like"/>
    <property type="match status" value="1"/>
</dbReference>
<feature type="transmembrane region" description="Helical" evidence="1">
    <location>
        <begin position="146"/>
        <end position="168"/>
    </location>
</feature>
<evidence type="ECO:0000256" key="1">
    <source>
        <dbReference type="SAM" id="Phobius"/>
    </source>
</evidence>
<dbReference type="AlphaFoldDB" id="A0A7M1BCE4"/>
<dbReference type="PROSITE" id="PS50887">
    <property type="entry name" value="GGDEF"/>
    <property type="match status" value="1"/>
</dbReference>
<dbReference type="GO" id="GO:0071111">
    <property type="term" value="F:cyclic-guanylate-specific phosphodiesterase activity"/>
    <property type="evidence" value="ECO:0007669"/>
    <property type="project" value="InterPro"/>
</dbReference>
<keyword evidence="5" id="KW-1185">Reference proteome</keyword>
<dbReference type="Gene3D" id="6.10.340.10">
    <property type="match status" value="1"/>
</dbReference>
<dbReference type="InterPro" id="IPR043128">
    <property type="entry name" value="Rev_trsase/Diguanyl_cyclase"/>
</dbReference>
<evidence type="ECO:0000259" key="2">
    <source>
        <dbReference type="PROSITE" id="PS50883"/>
    </source>
</evidence>
<dbReference type="Gene3D" id="3.30.70.270">
    <property type="match status" value="1"/>
</dbReference>
<dbReference type="Pfam" id="PF00563">
    <property type="entry name" value="EAL"/>
    <property type="match status" value="1"/>
</dbReference>
<gene>
    <name evidence="4" type="ORF">FM071_09160</name>
</gene>
<name>A0A7M1BCE4_9BACT</name>
<dbReference type="CDD" id="cd01949">
    <property type="entry name" value="GGDEF"/>
    <property type="match status" value="1"/>
</dbReference>
<dbReference type="RefSeq" id="WP_193110712.1">
    <property type="nucleotide sequence ID" value="NZ_CP041406.1"/>
</dbReference>
<evidence type="ECO:0000259" key="3">
    <source>
        <dbReference type="PROSITE" id="PS50887"/>
    </source>
</evidence>
<dbReference type="Pfam" id="PF00990">
    <property type="entry name" value="GGDEF"/>
    <property type="match status" value="1"/>
</dbReference>
<organism evidence="4 5">
    <name type="scientific">Sulfurimonas paralvinellae</name>
    <dbReference type="NCBI Taxonomy" id="317658"/>
    <lineage>
        <taxon>Bacteria</taxon>
        <taxon>Pseudomonadati</taxon>
        <taxon>Campylobacterota</taxon>
        <taxon>Epsilonproteobacteria</taxon>
        <taxon>Campylobacterales</taxon>
        <taxon>Sulfurimonadaceae</taxon>
        <taxon>Sulfurimonas</taxon>
    </lineage>
</organism>
<dbReference type="SUPFAM" id="SSF55073">
    <property type="entry name" value="Nucleotide cyclase"/>
    <property type="match status" value="1"/>
</dbReference>
<dbReference type="PROSITE" id="PS50883">
    <property type="entry name" value="EAL"/>
    <property type="match status" value="1"/>
</dbReference>
<dbReference type="Proteomes" id="UP000593580">
    <property type="component" value="Chromosome"/>
</dbReference>
<protein>
    <submittedName>
        <fullName evidence="4">Bifunctional diguanylate cyclase/phosphodiesterase</fullName>
    </submittedName>
</protein>
<keyword evidence="1" id="KW-1133">Transmembrane helix</keyword>
<dbReference type="InterPro" id="IPR029787">
    <property type="entry name" value="Nucleotide_cyclase"/>
</dbReference>
<dbReference type="PANTHER" id="PTHR33121">
    <property type="entry name" value="CYCLIC DI-GMP PHOSPHODIESTERASE PDEF"/>
    <property type="match status" value="1"/>
</dbReference>
<proteinExistence type="predicted"/>
<dbReference type="PANTHER" id="PTHR33121:SF70">
    <property type="entry name" value="SIGNALING PROTEIN YKOW"/>
    <property type="match status" value="1"/>
</dbReference>
<dbReference type="InterPro" id="IPR035919">
    <property type="entry name" value="EAL_sf"/>
</dbReference>
<sequence>MNTIDKKSRLSSRFILHVTSIIIISTLLFSLMLAYEQYQTKISEITNSVENTLTSNKSIISQALWRIDTQALKIKAQEFLLDSSITFVQISDENGKNIIKLGNSEDVNIKKSVDLYHNDNGKKIFLGKLTLAGSTKSILKDIESSVLILVLQSILLIVIIIFYITYIFKRLISDHLVTIQHYVNKIDIEKKQSPLALQRSKNKFADELDDTVKAINYMRQEAHTHYQKVEYQTLHDSLTNLYNRKAIEKQIKEIVQHKYLKQQYHALFLISIDHFKFINDSLGHQMGDFVLQEVAQRLLLLNINEKDVGRLGGDIFMFVIEDMGTNIEQAKKTALDYGQHILEVIQEPLKIKQLEYHISASIGIKLFGKESNVDTIIKNADNALHRAKLKGVNQIELFYPKMQVSIDRRLRIEEVLREEIKNNRLIVNFQPKCYLNGVIYSAESLVRMQSVDGEFFSPAEFIPIAEDIGLIIEIGKQVMMKVFDFIHQNRALIEQSSIQSIAINISPTHFAIDGFCDQLTALSRQYNLPENFITIEITEEATVTNIQHLIDIMNCLKKSGFNLSIDDFGTGYSSLQYLQKFPLDELKIDKSFIDEIVTKPQSQAIVKTIITMAHNLDFHVVAEGVEDAEQLALLREYGCDLIQGYLFSKPLDEKAFINKLMKSYHEAVANS</sequence>
<evidence type="ECO:0000313" key="5">
    <source>
        <dbReference type="Proteomes" id="UP000593580"/>
    </source>
</evidence>
<dbReference type="SMART" id="SM00052">
    <property type="entry name" value="EAL"/>
    <property type="match status" value="1"/>
</dbReference>
<reference evidence="4 5" key="1">
    <citation type="submission" date="2019-07" db="EMBL/GenBank/DDBJ databases">
        <title>Sulfurimonas paralvinellae sp. nov., a novel mesophilic, hydrogen- and sulfur-oxidizing chemolithoautotroph within the Epsilonproteo- bacteria isolated from a deep-sea hydrothermal vent polychaete nest, reclassification of Thiomicrospira denitrificans as Sulfurimonas denitrificans comb. nov. and emended description of the genus Sulfurimonas.</title>
        <authorList>
            <person name="Wang S."/>
            <person name="Jiang L."/>
            <person name="Shao Z."/>
        </authorList>
    </citation>
    <scope>NUCLEOTIDE SEQUENCE [LARGE SCALE GENOMIC DNA]</scope>
    <source>
        <strain evidence="4 5">GO25</strain>
    </source>
</reference>
<keyword evidence="1" id="KW-0812">Transmembrane</keyword>
<feature type="domain" description="GGDEF" evidence="3">
    <location>
        <begin position="263"/>
        <end position="400"/>
    </location>
</feature>
<accession>A0A7M1BCE4</accession>
<dbReference type="Gene3D" id="3.20.20.450">
    <property type="entry name" value="EAL domain"/>
    <property type="match status" value="1"/>
</dbReference>